<name>A0A9P7RV23_9AGAR</name>
<dbReference type="GeneID" id="66080957"/>
<sequence>MPHTEVPPIKLPPPSWPSIGQNSVDNQPQPSYTKIRIQRPQVSDQEPKPHSSSSRTSPVAKKRKDTFHREKQRRAKLENDPWSDKARLTPKSVFCLGCKREIKLDRRNDYYPGLWLKHRGLCQGIARAKARARKETTRSSANVSDTMNPEADPEKMGIEIDSDSSMDSLSDDAEQAARILIELKSSTRRFDDSDSSSSCSDSA</sequence>
<feature type="compositionally biased region" description="Basic residues" evidence="1">
    <location>
        <begin position="60"/>
        <end position="74"/>
    </location>
</feature>
<gene>
    <name evidence="2" type="ORF">E1B28_011882</name>
</gene>
<evidence type="ECO:0000313" key="2">
    <source>
        <dbReference type="EMBL" id="KAG7090284.1"/>
    </source>
</evidence>
<evidence type="ECO:0000313" key="3">
    <source>
        <dbReference type="Proteomes" id="UP001049176"/>
    </source>
</evidence>
<feature type="compositionally biased region" description="Polar residues" evidence="1">
    <location>
        <begin position="40"/>
        <end position="57"/>
    </location>
</feature>
<protein>
    <submittedName>
        <fullName evidence="2">Uncharacterized protein</fullName>
    </submittedName>
</protein>
<feature type="region of interest" description="Disordered" evidence="1">
    <location>
        <begin position="1"/>
        <end position="84"/>
    </location>
</feature>
<comment type="caution">
    <text evidence="2">The sequence shown here is derived from an EMBL/GenBank/DDBJ whole genome shotgun (WGS) entry which is preliminary data.</text>
</comment>
<dbReference type="OrthoDB" id="2855464at2759"/>
<dbReference type="RefSeq" id="XP_043006754.1">
    <property type="nucleotide sequence ID" value="XM_043156939.1"/>
</dbReference>
<dbReference type="KEGG" id="more:E1B28_011882"/>
<feature type="compositionally biased region" description="Acidic residues" evidence="1">
    <location>
        <begin position="160"/>
        <end position="172"/>
    </location>
</feature>
<dbReference type="AlphaFoldDB" id="A0A9P7RV23"/>
<feature type="compositionally biased region" description="Polar residues" evidence="1">
    <location>
        <begin position="20"/>
        <end position="32"/>
    </location>
</feature>
<accession>A0A9P7RV23</accession>
<dbReference type="EMBL" id="CM032187">
    <property type="protein sequence ID" value="KAG7090284.1"/>
    <property type="molecule type" value="Genomic_DNA"/>
</dbReference>
<keyword evidence="3" id="KW-1185">Reference proteome</keyword>
<feature type="region of interest" description="Disordered" evidence="1">
    <location>
        <begin position="132"/>
        <end position="172"/>
    </location>
</feature>
<feature type="compositionally biased region" description="Basic and acidic residues" evidence="1">
    <location>
        <begin position="75"/>
        <end position="84"/>
    </location>
</feature>
<organism evidence="2 3">
    <name type="scientific">Marasmius oreades</name>
    <name type="common">fairy-ring Marasmius</name>
    <dbReference type="NCBI Taxonomy" id="181124"/>
    <lineage>
        <taxon>Eukaryota</taxon>
        <taxon>Fungi</taxon>
        <taxon>Dikarya</taxon>
        <taxon>Basidiomycota</taxon>
        <taxon>Agaricomycotina</taxon>
        <taxon>Agaricomycetes</taxon>
        <taxon>Agaricomycetidae</taxon>
        <taxon>Agaricales</taxon>
        <taxon>Marasmiineae</taxon>
        <taxon>Marasmiaceae</taxon>
        <taxon>Marasmius</taxon>
    </lineage>
</organism>
<reference evidence="2" key="1">
    <citation type="journal article" date="2021" name="Genome Biol. Evol.">
        <title>The assembled and annotated genome of the fairy-ring fungus Marasmius oreades.</title>
        <authorList>
            <person name="Hiltunen M."/>
            <person name="Ament-Velasquez S.L."/>
            <person name="Johannesson H."/>
        </authorList>
    </citation>
    <scope>NUCLEOTIDE SEQUENCE</scope>
    <source>
        <strain evidence="2">03SP1</strain>
    </source>
</reference>
<dbReference type="Proteomes" id="UP001049176">
    <property type="component" value="Chromosome 7"/>
</dbReference>
<evidence type="ECO:0000256" key="1">
    <source>
        <dbReference type="SAM" id="MobiDB-lite"/>
    </source>
</evidence>
<proteinExistence type="predicted"/>